<keyword evidence="2" id="KW-0472">Membrane</keyword>
<evidence type="ECO:0000256" key="2">
    <source>
        <dbReference type="SAM" id="Phobius"/>
    </source>
</evidence>
<dbReference type="HOGENOM" id="CLU_821766_0_0_1"/>
<dbReference type="VEuPathDB" id="MicrosporidiaDB:SLOPH_914"/>
<dbReference type="EMBL" id="ATCN01000029">
    <property type="protein sequence ID" value="EPR80038.1"/>
    <property type="molecule type" value="Genomic_DNA"/>
</dbReference>
<evidence type="ECO:0000313" key="4">
    <source>
        <dbReference type="Proteomes" id="UP000014978"/>
    </source>
</evidence>
<keyword evidence="1" id="KW-0175">Coiled coil</keyword>
<feature type="transmembrane region" description="Helical" evidence="2">
    <location>
        <begin position="230"/>
        <end position="251"/>
    </location>
</feature>
<gene>
    <name evidence="3" type="ORF">SLOPH_914</name>
</gene>
<name>S7XVX6_SPRLO</name>
<feature type="coiled-coil region" evidence="1">
    <location>
        <begin position="6"/>
        <end position="33"/>
    </location>
</feature>
<keyword evidence="2" id="KW-0812">Transmembrane</keyword>
<accession>S7XVX6</accession>
<organism evidence="3 4">
    <name type="scientific">Spraguea lophii (strain 42_110)</name>
    <name type="common">Microsporidian parasite</name>
    <dbReference type="NCBI Taxonomy" id="1358809"/>
    <lineage>
        <taxon>Eukaryota</taxon>
        <taxon>Fungi</taxon>
        <taxon>Fungi incertae sedis</taxon>
        <taxon>Microsporidia</taxon>
        <taxon>Spragueidae</taxon>
        <taxon>Spraguea</taxon>
    </lineage>
</organism>
<protein>
    <submittedName>
        <fullName evidence="3">Uncharacterized protein</fullName>
    </submittedName>
</protein>
<dbReference type="InParanoid" id="S7XVX6"/>
<evidence type="ECO:0000256" key="1">
    <source>
        <dbReference type="SAM" id="Coils"/>
    </source>
</evidence>
<proteinExistence type="predicted"/>
<reference evidence="4" key="1">
    <citation type="journal article" date="2013" name="PLoS Genet.">
        <title>The genome of Spraguea lophii and the basis of host-microsporidian interactions.</title>
        <authorList>
            <person name="Campbell S.E."/>
            <person name="Williams T.A."/>
            <person name="Yousuf A."/>
            <person name="Soanes D.M."/>
            <person name="Paszkiewicz K.H."/>
            <person name="Williams B.A.P."/>
        </authorList>
    </citation>
    <scope>NUCLEOTIDE SEQUENCE [LARGE SCALE GENOMIC DNA]</scope>
    <source>
        <strain evidence="4">42_110</strain>
    </source>
</reference>
<keyword evidence="4" id="KW-1185">Reference proteome</keyword>
<keyword evidence="2" id="KW-1133">Transmembrane helix</keyword>
<evidence type="ECO:0000313" key="3">
    <source>
        <dbReference type="EMBL" id="EPR80038.1"/>
    </source>
</evidence>
<dbReference type="AlphaFoldDB" id="S7XVX6"/>
<dbReference type="Proteomes" id="UP000014978">
    <property type="component" value="Unassembled WGS sequence"/>
</dbReference>
<comment type="caution">
    <text evidence="3">The sequence shown here is derived from an EMBL/GenBank/DDBJ whole genome shotgun (WGS) entry which is preliminary data.</text>
</comment>
<sequence length="338" mass="41310">MKEMVKLLLSENYAQLKKEIKLLEVEYKHKINEDSNNDEKNISKSAITIDNLDKTLEYIQSNKLKYRILNLLRLGGEKSMRILKTIIKEKNYKIKYEYILNIYDTFDISALYKKEKEYLFKEENMEFKNQILDGNKLKRIFYKINNPEKIVDGDNESEIEEYKITFRNNFIFILNRLETRQLLNAEHKKFIVFILSFLKNNSLVKAKDRKKEIKYLVYLIRKKKYAGDNLFIFMQYDYFYYFINFIIYFYAKEYANYNEFNEIIADTDKKWLEWRENGYPQDKTIICDDKDYQQFCSSGILKKTRNNFKNFFKNNSKNENKDDEEAKKWYEERSKLFK</sequence>